<dbReference type="OrthoDB" id="6306716at2"/>
<dbReference type="PROSITE" id="PS51120">
    <property type="entry name" value="LDLRB"/>
    <property type="match status" value="1"/>
</dbReference>
<evidence type="ECO:0000313" key="3">
    <source>
        <dbReference type="Proteomes" id="UP000184608"/>
    </source>
</evidence>
<dbReference type="AlphaFoldDB" id="A0A1M5Z6T3"/>
<dbReference type="InterPro" id="IPR050778">
    <property type="entry name" value="Cueball_EGF_LRP_Nidogen"/>
</dbReference>
<dbReference type="CDD" id="cd06262">
    <property type="entry name" value="metallo-hydrolase-like_MBL-fold"/>
    <property type="match status" value="1"/>
</dbReference>
<gene>
    <name evidence="2" type="ORF">VA7868_02350</name>
</gene>
<dbReference type="Pfam" id="PF16472">
    <property type="entry name" value="DUF5050"/>
    <property type="match status" value="1"/>
</dbReference>
<dbReference type="InterPro" id="IPR032485">
    <property type="entry name" value="LRP1-like_beta_prop"/>
</dbReference>
<dbReference type="SUPFAM" id="SSF63825">
    <property type="entry name" value="YWTD domain"/>
    <property type="match status" value="1"/>
</dbReference>
<feature type="domain" description="Prolow-density lipoprotein receptor-related protein 1-like beta-propeller" evidence="1">
    <location>
        <begin position="585"/>
        <end position="824"/>
    </location>
</feature>
<reference evidence="2 3" key="1">
    <citation type="submission" date="2016-11" db="EMBL/GenBank/DDBJ databases">
        <authorList>
            <person name="Jaros S."/>
            <person name="Januszkiewicz K."/>
            <person name="Wedrychowicz H."/>
        </authorList>
    </citation>
    <scope>NUCLEOTIDE SEQUENCE [LARGE SCALE GENOMIC DNA]</scope>
    <source>
        <strain evidence="2 3">CECT 7868</strain>
    </source>
</reference>
<protein>
    <submittedName>
        <fullName evidence="2">Low-density lipoprotein receptor repeat class B</fullName>
    </submittedName>
</protein>
<organism evidence="2 3">
    <name type="scientific">Vibrio aerogenes CECT 7868</name>
    <dbReference type="NCBI Taxonomy" id="1216006"/>
    <lineage>
        <taxon>Bacteria</taxon>
        <taxon>Pseudomonadati</taxon>
        <taxon>Pseudomonadota</taxon>
        <taxon>Gammaproteobacteria</taxon>
        <taxon>Vibrionales</taxon>
        <taxon>Vibrionaceae</taxon>
        <taxon>Vibrio</taxon>
    </lineage>
</organism>
<dbReference type="STRING" id="1216006.VA7868_02350"/>
<proteinExistence type="predicted"/>
<dbReference type="Proteomes" id="UP000184608">
    <property type="component" value="Unassembled WGS sequence"/>
</dbReference>
<evidence type="ECO:0000259" key="1">
    <source>
        <dbReference type="Pfam" id="PF16472"/>
    </source>
</evidence>
<evidence type="ECO:0000313" key="2">
    <source>
        <dbReference type="EMBL" id="SHI19798.1"/>
    </source>
</evidence>
<sequence length="840" mass="91717">MDNQDLKQRIKSNFQTGKIPTQSQFYELIDEALNPDAARLTEGTLDNARLPSQIDLTQGGKVTSTQVKAETLIGNGSQITDLNNDHLPSQIDLTQGGKVTGTQVKAETLIGNGSQITDLNNAHLPAEIDLTQGGAVTGTQVKADTLVGDTFTGTDATFSDQLEAKNLKGDGSGLTALNADEIATGTVDNKRLVKANKTQPGIARFATQAEATQGKDANLAVTPKQMQDAISSTKSNLEKEIGLLQAGVKFKQGVATVMTDSFNLAAGHDFPVIDSYQIKTGDRVLFTNQSDNKQNRVYVASEGNLWTLATDFDSNPDEELFIGLSVEVMEGSDLLHSIWTVTNLENPADPELTWQKRNDINNYQAGDGIRLNGLEISADSTWFKSLVSTMELNASNIVKGMVASDYLPFATDTDVSQGTTDKIVSPKQLSTQLTEIQTQADAKFATQDDVNSQITQHQGQLKRLDTAVWETPNIGVEYYSPDQHSGIFGDIIRLYIDPTLGTEDTIISMPGGELIDARLMVAENDVQSVLSSEQTRVKLLNTGELKLQLASGYTLRGGWVDYAQTKLTIYYFNRPWLAVLQPGESGASNLVEVGNKSIHGIEVDSVGNKIYWKQYDESSKEGFIKRANLDGSNPETVLEVGLTQGLAIDPIAKKIYWCDWGFWFTKEGKGILYSANLDGSGKTAIYSNEAHLGNTRHLSLDLKNRKIYWVDMGDRNHVYRANLDGTDFEDISTITGHSPGGIAVDSENNKIYWTSYYGDSGTVNDGSVLRANLDGSGVETLIDSPNANKPSHIELDLPANHLYYVDSNGGKLKRANLDGSEITEMPYYSGDYFSLLRFKV</sequence>
<name>A0A1M5Z6T3_9VIBR</name>
<accession>A0A1M5Z6T3</accession>
<keyword evidence="3" id="KW-1185">Reference proteome</keyword>
<dbReference type="RefSeq" id="WP_073604020.1">
    <property type="nucleotide sequence ID" value="NZ_FQXZ01000023.1"/>
</dbReference>
<keyword evidence="2" id="KW-0675">Receptor</keyword>
<dbReference type="InterPro" id="IPR011042">
    <property type="entry name" value="6-blade_b-propeller_TolB-like"/>
</dbReference>
<keyword evidence="2" id="KW-0449">Lipoprotein</keyword>
<dbReference type="EMBL" id="FQXZ01000023">
    <property type="protein sequence ID" value="SHI19798.1"/>
    <property type="molecule type" value="Genomic_DNA"/>
</dbReference>
<dbReference type="Gene3D" id="2.120.10.30">
    <property type="entry name" value="TolB, C-terminal domain"/>
    <property type="match status" value="2"/>
</dbReference>
<dbReference type="SMART" id="SM00135">
    <property type="entry name" value="LY"/>
    <property type="match status" value="5"/>
</dbReference>
<dbReference type="PANTHER" id="PTHR46513">
    <property type="entry name" value="VITELLOGENIN RECEPTOR-LIKE PROTEIN-RELATED-RELATED"/>
    <property type="match status" value="1"/>
</dbReference>
<dbReference type="InterPro" id="IPR000033">
    <property type="entry name" value="LDLR_classB_rpt"/>
</dbReference>
<dbReference type="PANTHER" id="PTHR46513:SF13">
    <property type="entry name" value="EGF-LIKE DOMAIN-CONTAINING PROTEIN"/>
    <property type="match status" value="1"/>
</dbReference>